<dbReference type="Proteomes" id="UP000271974">
    <property type="component" value="Unassembled WGS sequence"/>
</dbReference>
<dbReference type="GO" id="GO:0050482">
    <property type="term" value="P:arachidonate secretion"/>
    <property type="evidence" value="ECO:0007669"/>
    <property type="project" value="InterPro"/>
</dbReference>
<protein>
    <recommendedName>
        <fullName evidence="4">Phospholipase A2-like central domain-containing protein</fullName>
    </recommendedName>
</protein>
<feature type="compositionally biased region" description="Basic and acidic residues" evidence="3">
    <location>
        <begin position="322"/>
        <end position="342"/>
    </location>
</feature>
<sequence>MKLRALAWIRKRIQGLDFSARCLGFALLISWICEPVGSLVFTDGDIAVLVVDQHGGTNSSCVVHQARHGMFLSQFLEAWNISEVTEISTKAVNKMAADCSRDLPDAMFESHRVKKRSIFNIFRGIYPGTKWCGVGNIAENNTDLGFYNETDWCCRQHDSCAHYIPARKEKYGVLNDSPFTVSSCVCDAKFLDCLHAVDSFTSRAIEFFFFHLGDLKCVTAAGRSGAGASLGITQEETPEKFSGLVVDIEIITECGGQDVATTRSNELLTLLGLEDLNLILKERRLRWYGHVERASGAIKTALDMQITGSRGKGRPRMTWKQVTERDRKDWKLSTTDPHDRNTWRSGVRSAMRAASQLPGRGFTDMDVAPVPAR</sequence>
<dbReference type="Gene3D" id="1.20.90.10">
    <property type="entry name" value="Phospholipase A2 domain"/>
    <property type="match status" value="1"/>
</dbReference>
<proteinExistence type="predicted"/>
<evidence type="ECO:0000256" key="1">
    <source>
        <dbReference type="ARBA" id="ARBA00004613"/>
    </source>
</evidence>
<dbReference type="GO" id="GO:0005576">
    <property type="term" value="C:extracellular region"/>
    <property type="evidence" value="ECO:0007669"/>
    <property type="project" value="UniProtKB-SubCell"/>
</dbReference>
<gene>
    <name evidence="5" type="ORF">EGW08_006640</name>
</gene>
<keyword evidence="6" id="KW-1185">Reference proteome</keyword>
<dbReference type="PROSITE" id="PS00118">
    <property type="entry name" value="PA2_HIS"/>
    <property type="match status" value="1"/>
</dbReference>
<dbReference type="InterPro" id="IPR033113">
    <property type="entry name" value="PLA2_histidine"/>
</dbReference>
<comment type="caution">
    <text evidence="5">The sequence shown here is derived from an EMBL/GenBank/DDBJ whole genome shotgun (WGS) entry which is preliminary data.</text>
</comment>
<dbReference type="GO" id="GO:0004623">
    <property type="term" value="F:phospholipase A2 activity"/>
    <property type="evidence" value="ECO:0007669"/>
    <property type="project" value="InterPro"/>
</dbReference>
<evidence type="ECO:0000313" key="5">
    <source>
        <dbReference type="EMBL" id="RUS85628.1"/>
    </source>
</evidence>
<dbReference type="OrthoDB" id="6075074at2759"/>
<dbReference type="SUPFAM" id="SSF48619">
    <property type="entry name" value="Phospholipase A2, PLA2"/>
    <property type="match status" value="1"/>
</dbReference>
<feature type="domain" description="Phospholipase A2-like central" evidence="4">
    <location>
        <begin position="125"/>
        <end position="219"/>
    </location>
</feature>
<organism evidence="5 6">
    <name type="scientific">Elysia chlorotica</name>
    <name type="common">Eastern emerald elysia</name>
    <name type="synonym">Sea slug</name>
    <dbReference type="NCBI Taxonomy" id="188477"/>
    <lineage>
        <taxon>Eukaryota</taxon>
        <taxon>Metazoa</taxon>
        <taxon>Spiralia</taxon>
        <taxon>Lophotrochozoa</taxon>
        <taxon>Mollusca</taxon>
        <taxon>Gastropoda</taxon>
        <taxon>Heterobranchia</taxon>
        <taxon>Euthyneura</taxon>
        <taxon>Panpulmonata</taxon>
        <taxon>Sacoglossa</taxon>
        <taxon>Placobranchoidea</taxon>
        <taxon>Plakobranchidae</taxon>
        <taxon>Elysia</taxon>
    </lineage>
</organism>
<dbReference type="EMBL" id="RQTK01000164">
    <property type="protein sequence ID" value="RUS85628.1"/>
    <property type="molecule type" value="Genomic_DNA"/>
</dbReference>
<feature type="region of interest" description="Disordered" evidence="3">
    <location>
        <begin position="309"/>
        <end position="347"/>
    </location>
</feature>
<evidence type="ECO:0000256" key="2">
    <source>
        <dbReference type="ARBA" id="ARBA00022525"/>
    </source>
</evidence>
<keyword evidence="2" id="KW-0964">Secreted</keyword>
<dbReference type="PANTHER" id="PTHR12253">
    <property type="entry name" value="RH14732P"/>
    <property type="match status" value="1"/>
</dbReference>
<dbReference type="InterPro" id="IPR036444">
    <property type="entry name" value="PLipase_A2_dom_sf"/>
</dbReference>
<comment type="subcellular location">
    <subcellularLocation>
        <location evidence="1">Secreted</location>
    </subcellularLocation>
</comment>
<dbReference type="InterPro" id="IPR016090">
    <property type="entry name" value="PLA2-like_dom"/>
</dbReference>
<dbReference type="Pfam" id="PF05826">
    <property type="entry name" value="Phospholip_A2_2"/>
    <property type="match status" value="1"/>
</dbReference>
<accession>A0A3S0ZTR7</accession>
<evidence type="ECO:0000256" key="3">
    <source>
        <dbReference type="SAM" id="MobiDB-lite"/>
    </source>
</evidence>
<evidence type="ECO:0000313" key="6">
    <source>
        <dbReference type="Proteomes" id="UP000271974"/>
    </source>
</evidence>
<dbReference type="AlphaFoldDB" id="A0A3S0ZTR7"/>
<dbReference type="GO" id="GO:0006644">
    <property type="term" value="P:phospholipid metabolic process"/>
    <property type="evidence" value="ECO:0007669"/>
    <property type="project" value="InterPro"/>
</dbReference>
<dbReference type="STRING" id="188477.A0A3S0ZTR7"/>
<reference evidence="5 6" key="1">
    <citation type="submission" date="2019-01" db="EMBL/GenBank/DDBJ databases">
        <title>A draft genome assembly of the solar-powered sea slug Elysia chlorotica.</title>
        <authorList>
            <person name="Cai H."/>
            <person name="Li Q."/>
            <person name="Fang X."/>
            <person name="Li J."/>
            <person name="Curtis N.E."/>
            <person name="Altenburger A."/>
            <person name="Shibata T."/>
            <person name="Feng M."/>
            <person name="Maeda T."/>
            <person name="Schwartz J.A."/>
            <person name="Shigenobu S."/>
            <person name="Lundholm N."/>
            <person name="Nishiyama T."/>
            <person name="Yang H."/>
            <person name="Hasebe M."/>
            <person name="Li S."/>
            <person name="Pierce S.K."/>
            <person name="Wang J."/>
        </authorList>
    </citation>
    <scope>NUCLEOTIDE SEQUENCE [LARGE SCALE GENOMIC DNA]</scope>
    <source>
        <strain evidence="5">EC2010</strain>
        <tissue evidence="5">Whole organism of an adult</tissue>
    </source>
</reference>
<evidence type="ECO:0000259" key="4">
    <source>
        <dbReference type="Pfam" id="PF05826"/>
    </source>
</evidence>
<name>A0A3S0ZTR7_ELYCH</name>